<dbReference type="GO" id="GO:0006364">
    <property type="term" value="P:rRNA processing"/>
    <property type="evidence" value="ECO:0007669"/>
    <property type="project" value="TreeGrafter"/>
</dbReference>
<proteinExistence type="inferred from homology"/>
<evidence type="ECO:0000256" key="5">
    <source>
        <dbReference type="SAM" id="MobiDB-lite"/>
    </source>
</evidence>
<evidence type="ECO:0000259" key="6">
    <source>
        <dbReference type="Pfam" id="PF08167"/>
    </source>
</evidence>
<reference evidence="7" key="1">
    <citation type="journal article" date="2020" name="Fungal Divers.">
        <title>Resolving the Mortierellaceae phylogeny through synthesis of multi-gene phylogenetics and phylogenomics.</title>
        <authorList>
            <person name="Vandepol N."/>
            <person name="Liber J."/>
            <person name="Desiro A."/>
            <person name="Na H."/>
            <person name="Kennedy M."/>
            <person name="Barry K."/>
            <person name="Grigoriev I.V."/>
            <person name="Miller A.N."/>
            <person name="O'Donnell K."/>
            <person name="Stajich J.E."/>
            <person name="Bonito G."/>
        </authorList>
    </citation>
    <scope>NUCLEOTIDE SEQUENCE</scope>
    <source>
        <strain evidence="7">REB-010B</strain>
    </source>
</reference>
<sequence>MAVAVQATPKDLLDSLIRRYLKDDLTVIEYVPFVVDALTHHRLLHDRNEQAVSGSSTGSANTSQNQSTQHRIWAQRVRALLESQQPGARWAGVCFVRVTAQQSASLFTDHVRTWVTLLVGMLSKPESVVNLEAIISTLSELFAKTAKRPDLKSDVSSKYLPDFHNHLLNHKDKKELLPTIFRALAQSVALFPTTFRLAVDKTEALCVAYMDGRFDLEPEIIDAAARCFAALHWAGGKNPNHPTERFTPSEQWRGNVQELIKAMHRCLNVLFSTVDEDKADENEMAGRNKYLTGMHSPAADAVQRYPQMFGRFSSLSKALVACLTCPTKDAVHLPLNNILALLTRVFDVNTKTPMSDARGVDSQEYFILISGISSLHIASNVVLRTLLATAQDHLVRHMSHLATIAIKSIRHTSGGAVSSSLRTSTYLTVESCIQAFGIPFVDMVQVPLMASLLEDLRMPSSRTVNPLELGAGGSNPNSRANNHTNAVKHKGGAGGSGGRNRRGGGQGGQGTMSTLNPLEDVVPAPVLIAALKVLSLMVTTSGPNLAPNARAAADTLVVTHLLNSQHHVNPIEQAETPFYTAAVRAQLYKMLVASISSPAETQSSLVSLSVGIFKAGLSDPEKHVRDSCLMALTICDLVMHSRLPPMQRARTVAPVPAPGERAVQDTGSALFGAFEVSKVNSATTADQNEIDTDEEEDEEDEQEDVEMQEQKVAPIPSSSAYGSSALVNEAAFKPQEQKVVIQSSVTVTDLADGQKGEKEEDEEDEDEEEEERIVDASINVTKTTFSSNTVSMAPATARDQRTKDVSASNTSLPTATTLTMTTSTMAVTSKVGEAGSDEDDDIVIPEINMEDDDDDDDDMDSD</sequence>
<evidence type="ECO:0000256" key="1">
    <source>
        <dbReference type="ARBA" id="ARBA00004123"/>
    </source>
</evidence>
<dbReference type="EMBL" id="JAAAIP010000717">
    <property type="protein sequence ID" value="KAG0313393.1"/>
    <property type="molecule type" value="Genomic_DNA"/>
</dbReference>
<dbReference type="SUPFAM" id="SSF48371">
    <property type="entry name" value="ARM repeat"/>
    <property type="match status" value="1"/>
</dbReference>
<dbReference type="Proteomes" id="UP000738325">
    <property type="component" value="Unassembled WGS sequence"/>
</dbReference>
<feature type="compositionally biased region" description="Acidic residues" evidence="5">
    <location>
        <begin position="835"/>
        <end position="862"/>
    </location>
</feature>
<feature type="compositionally biased region" description="Polar residues" evidence="5">
    <location>
        <begin position="474"/>
        <end position="485"/>
    </location>
</feature>
<comment type="subcellular location">
    <subcellularLocation>
        <location evidence="1">Nucleus</location>
    </subcellularLocation>
</comment>
<name>A0A9P6UPB2_9FUNG</name>
<dbReference type="Pfam" id="PF08167">
    <property type="entry name" value="RIX1"/>
    <property type="match status" value="1"/>
</dbReference>
<dbReference type="AlphaFoldDB" id="A0A9P6UPB2"/>
<evidence type="ECO:0000256" key="3">
    <source>
        <dbReference type="ARBA" id="ARBA00021502"/>
    </source>
</evidence>
<feature type="compositionally biased region" description="Acidic residues" evidence="5">
    <location>
        <begin position="688"/>
        <end position="707"/>
    </location>
</feature>
<evidence type="ECO:0000256" key="2">
    <source>
        <dbReference type="ARBA" id="ARBA00010511"/>
    </source>
</evidence>
<feature type="domain" description="Pre-rRNA-processing protein RIX1 N-terminal" evidence="6">
    <location>
        <begin position="15"/>
        <end position="213"/>
    </location>
</feature>
<feature type="region of interest" description="Disordered" evidence="5">
    <location>
        <begin position="464"/>
        <end position="515"/>
    </location>
</feature>
<dbReference type="PANTHER" id="PTHR34105">
    <property type="entry name" value="PROLINE-, GLUTAMIC ACID- AND LEUCINE-RICH PROTEIN 1"/>
    <property type="match status" value="1"/>
</dbReference>
<feature type="compositionally biased region" description="Acidic residues" evidence="5">
    <location>
        <begin position="759"/>
        <end position="772"/>
    </location>
</feature>
<organism evidence="7 8">
    <name type="scientific">Dissophora globulifera</name>
    <dbReference type="NCBI Taxonomy" id="979702"/>
    <lineage>
        <taxon>Eukaryota</taxon>
        <taxon>Fungi</taxon>
        <taxon>Fungi incertae sedis</taxon>
        <taxon>Mucoromycota</taxon>
        <taxon>Mortierellomycotina</taxon>
        <taxon>Mortierellomycetes</taxon>
        <taxon>Mortierellales</taxon>
        <taxon>Mortierellaceae</taxon>
        <taxon>Dissophora</taxon>
    </lineage>
</organism>
<feature type="compositionally biased region" description="Polar residues" evidence="5">
    <location>
        <begin position="50"/>
        <end position="68"/>
    </location>
</feature>
<dbReference type="InterPro" id="IPR012583">
    <property type="entry name" value="RIX1_N"/>
</dbReference>
<feature type="region of interest" description="Disordered" evidence="5">
    <location>
        <begin position="743"/>
        <end position="772"/>
    </location>
</feature>
<comment type="similarity">
    <text evidence="2">Belongs to the RIX1/PELP1 family.</text>
</comment>
<dbReference type="GO" id="GO:0005634">
    <property type="term" value="C:nucleus"/>
    <property type="evidence" value="ECO:0007669"/>
    <property type="project" value="UniProtKB-SubCell"/>
</dbReference>
<feature type="region of interest" description="Disordered" evidence="5">
    <location>
        <begin position="789"/>
        <end position="811"/>
    </location>
</feature>
<protein>
    <recommendedName>
        <fullName evidence="3">Pre-rRNA-processing protein RIX1</fullName>
    </recommendedName>
</protein>
<dbReference type="PANTHER" id="PTHR34105:SF1">
    <property type="entry name" value="PROLINE-, GLUTAMIC ACID- AND LEUCINE-RICH PROTEIN 1"/>
    <property type="match status" value="1"/>
</dbReference>
<keyword evidence="8" id="KW-1185">Reference proteome</keyword>
<evidence type="ECO:0000256" key="4">
    <source>
        <dbReference type="ARBA" id="ARBA00023242"/>
    </source>
</evidence>
<feature type="region of interest" description="Disordered" evidence="5">
    <location>
        <begin position="49"/>
        <end position="68"/>
    </location>
</feature>
<feature type="region of interest" description="Disordered" evidence="5">
    <location>
        <begin position="831"/>
        <end position="862"/>
    </location>
</feature>
<evidence type="ECO:0000313" key="7">
    <source>
        <dbReference type="EMBL" id="KAG0313393.1"/>
    </source>
</evidence>
<feature type="region of interest" description="Disordered" evidence="5">
    <location>
        <begin position="682"/>
        <end position="720"/>
    </location>
</feature>
<comment type="caution">
    <text evidence="7">The sequence shown here is derived from an EMBL/GenBank/DDBJ whole genome shotgun (WGS) entry which is preliminary data.</text>
</comment>
<evidence type="ECO:0000313" key="8">
    <source>
        <dbReference type="Proteomes" id="UP000738325"/>
    </source>
</evidence>
<keyword evidence="4" id="KW-0539">Nucleus</keyword>
<feature type="compositionally biased region" description="Gly residues" evidence="5">
    <location>
        <begin position="492"/>
        <end position="510"/>
    </location>
</feature>
<dbReference type="InterPro" id="IPR016024">
    <property type="entry name" value="ARM-type_fold"/>
</dbReference>
<dbReference type="OrthoDB" id="20900at2759"/>
<accession>A0A9P6UPB2</accession>
<gene>
    <name evidence="7" type="ORF">BGZ99_008916</name>
</gene>